<dbReference type="EMBL" id="ABXU01000015">
    <property type="protein sequence ID" value="EEB34724.1"/>
    <property type="molecule type" value="Genomic_DNA"/>
</dbReference>
<dbReference type="HOGENOM" id="CLU_2272860_0_0_7"/>
<comment type="caution">
    <text evidence="1">The sequence shown here is derived from an EMBL/GenBank/DDBJ whole genome shotgun (WGS) entry which is preliminary data.</text>
</comment>
<dbReference type="AlphaFoldDB" id="B6WQQ0"/>
<proteinExistence type="predicted"/>
<accession>B6WQQ0</accession>
<sequence length="102" mass="11730">MDKFVEDDAKEMVDIIEKEFLHLAEDYLLNQHEVEMITAKLADCLTGDTLKDMFASSDRTKFAQSLLLPHIEDAVAHRNFIQLPDPDAMRHGLLLWCESQGR</sequence>
<reference evidence="1 2" key="2">
    <citation type="submission" date="2008-10" db="EMBL/GenBank/DDBJ databases">
        <authorList>
            <person name="Fulton L."/>
            <person name="Clifton S."/>
            <person name="Fulton B."/>
            <person name="Xu J."/>
            <person name="Minx P."/>
            <person name="Pepin K.H."/>
            <person name="Johnson M."/>
            <person name="Bhonagiri V."/>
            <person name="Nash W.E."/>
            <person name="Mardis E.R."/>
            <person name="Wilson R.K."/>
        </authorList>
    </citation>
    <scope>NUCLEOTIDE SEQUENCE [LARGE SCALE GENOMIC DNA]</scope>
    <source>
        <strain evidence="1 2">ATCC 29098</strain>
    </source>
</reference>
<dbReference type="Proteomes" id="UP000003676">
    <property type="component" value="Unassembled WGS sequence"/>
</dbReference>
<name>B6WQQ0_9BACT</name>
<evidence type="ECO:0000313" key="2">
    <source>
        <dbReference type="Proteomes" id="UP000003676"/>
    </source>
</evidence>
<organism evidence="1 2">
    <name type="scientific">Desulfovibrio piger ATCC 29098</name>
    <dbReference type="NCBI Taxonomy" id="411464"/>
    <lineage>
        <taxon>Bacteria</taxon>
        <taxon>Pseudomonadati</taxon>
        <taxon>Thermodesulfobacteriota</taxon>
        <taxon>Desulfovibrionia</taxon>
        <taxon>Desulfovibrionales</taxon>
        <taxon>Desulfovibrionaceae</taxon>
        <taxon>Desulfovibrio</taxon>
    </lineage>
</organism>
<reference evidence="1 2" key="1">
    <citation type="submission" date="2008-10" db="EMBL/GenBank/DDBJ databases">
        <title>Draft genome sequence of Desulvovibrio piger (ATCC 29098).</title>
        <authorList>
            <person name="Sudarsanam P."/>
            <person name="Ley R."/>
            <person name="Guruge J."/>
            <person name="Turnbaugh P.J."/>
            <person name="Mahowald M."/>
            <person name="Liep D."/>
            <person name="Gordon J."/>
        </authorList>
    </citation>
    <scope>NUCLEOTIDE SEQUENCE [LARGE SCALE GENOMIC DNA]</scope>
    <source>
        <strain evidence="1 2">ATCC 29098</strain>
    </source>
</reference>
<protein>
    <submittedName>
        <fullName evidence="1">Uncharacterized protein</fullName>
    </submittedName>
</protein>
<evidence type="ECO:0000313" key="1">
    <source>
        <dbReference type="EMBL" id="EEB34724.1"/>
    </source>
</evidence>
<gene>
    <name evidence="1" type="ORF">DESPIG_00376</name>
</gene>